<dbReference type="FunFam" id="3.90.1150.10:FF:000008">
    <property type="entry name" value="Cystathionine gamma-synthase"/>
    <property type="match status" value="1"/>
</dbReference>
<name>A0A109RNV7_9FLAO</name>
<dbReference type="OrthoDB" id="9803729at2"/>
<dbReference type="CDD" id="cd00614">
    <property type="entry name" value="CGS_like"/>
    <property type="match status" value="1"/>
</dbReference>
<dbReference type="PATRIC" id="fig|1622118.3.peg.2010"/>
<dbReference type="PROSITE" id="PS00868">
    <property type="entry name" value="CYS_MET_METAB_PP"/>
    <property type="match status" value="1"/>
</dbReference>
<dbReference type="Gene3D" id="3.90.1150.10">
    <property type="entry name" value="Aspartate Aminotransferase, domain 1"/>
    <property type="match status" value="1"/>
</dbReference>
<dbReference type="SUPFAM" id="SSF53383">
    <property type="entry name" value="PLP-dependent transferases"/>
    <property type="match status" value="1"/>
</dbReference>
<dbReference type="NCBIfam" id="NF005871">
    <property type="entry name" value="PRK07811.1"/>
    <property type="match status" value="1"/>
</dbReference>
<dbReference type="STRING" id="1622118.Lupro_09735"/>
<sequence>MKFNTKTIHGNQQHDPSTGAVMPPIYQTSTYAQTSPGNHKGYEYSRTGNPTRTALENAFASIENGKFGLAFGSGLAAIDCVLKLLNPGDEVISTNDLYGGSYRIFTKIFENFGVKFKFIGMENAGNIENYISKKTKLIWVETPTNPMMNIIDIEAVSKVAKKHQVLLAVDNTFATPYLQTPLDLGADIVMHSATKYLGGHSDVVMGALIVDNKELADKLYFIQNSCGAVCGPMDSFLVLRGIKTLHVRMQRHCENGKAVAMFLVNHPKIEKVYWPGFENHPNYEIAKKQMRDFGGMVSFVTKGNNIKDAFKIVENLKIFTLAESLGGVESLSGHPASMTHASIPKEEREKTGVVDSLIRLSVGIEDIDDLIADLNQALNLI</sequence>
<dbReference type="FunFam" id="3.40.640.10:FF:000009">
    <property type="entry name" value="Cystathionine gamma-synthase homolog"/>
    <property type="match status" value="1"/>
</dbReference>
<evidence type="ECO:0000256" key="2">
    <source>
        <dbReference type="ARBA" id="ARBA00009077"/>
    </source>
</evidence>
<dbReference type="GO" id="GO:0019346">
    <property type="term" value="P:transsulfuration"/>
    <property type="evidence" value="ECO:0007669"/>
    <property type="project" value="InterPro"/>
</dbReference>
<dbReference type="AlphaFoldDB" id="A0A109RNV7"/>
<organism evidence="7 8">
    <name type="scientific">Lutibacter profundi</name>
    <dbReference type="NCBI Taxonomy" id="1622118"/>
    <lineage>
        <taxon>Bacteria</taxon>
        <taxon>Pseudomonadati</taxon>
        <taxon>Bacteroidota</taxon>
        <taxon>Flavobacteriia</taxon>
        <taxon>Flavobacteriales</taxon>
        <taxon>Flavobacteriaceae</taxon>
        <taxon>Lutibacter</taxon>
    </lineage>
</organism>
<reference evidence="8" key="1">
    <citation type="submission" date="2015-12" db="EMBL/GenBank/DDBJ databases">
        <title>Complete genome sequence of Lutibacter profundus strain LP1.</title>
        <authorList>
            <person name="Wissuwa J."/>
            <person name="Le Moine Bauer S."/>
            <person name="Stokke R."/>
            <person name="Dahle H."/>
            <person name="Steen I.H."/>
        </authorList>
    </citation>
    <scope>NUCLEOTIDE SEQUENCE [LARGE SCALE GENOMIC DNA]</scope>
    <source>
        <strain evidence="8">LP1</strain>
    </source>
</reference>
<dbReference type="GO" id="GO:0030170">
    <property type="term" value="F:pyridoxal phosphate binding"/>
    <property type="evidence" value="ECO:0007669"/>
    <property type="project" value="InterPro"/>
</dbReference>
<dbReference type="InterPro" id="IPR000277">
    <property type="entry name" value="Cys/Met-Metab_PyrdxlP-dep_enz"/>
</dbReference>
<comment type="similarity">
    <text evidence="2 5">Belongs to the trans-sulfuration enzymes family.</text>
</comment>
<dbReference type="GO" id="GO:0019343">
    <property type="term" value="P:cysteine biosynthetic process via cystathionine"/>
    <property type="evidence" value="ECO:0007669"/>
    <property type="project" value="TreeGrafter"/>
</dbReference>
<evidence type="ECO:0000313" key="8">
    <source>
        <dbReference type="Proteomes" id="UP000059672"/>
    </source>
</evidence>
<dbReference type="GO" id="GO:0004123">
    <property type="term" value="F:cystathionine gamma-lyase activity"/>
    <property type="evidence" value="ECO:0007669"/>
    <property type="project" value="UniProtKB-ARBA"/>
</dbReference>
<feature type="region of interest" description="Disordered" evidence="6">
    <location>
        <begin position="1"/>
        <end position="23"/>
    </location>
</feature>
<dbReference type="InterPro" id="IPR015421">
    <property type="entry name" value="PyrdxlP-dep_Trfase_major"/>
</dbReference>
<evidence type="ECO:0000256" key="4">
    <source>
        <dbReference type="PIRSR" id="PIRSR001434-2"/>
    </source>
</evidence>
<feature type="modified residue" description="N6-(pyridoxal phosphate)lysine" evidence="4">
    <location>
        <position position="195"/>
    </location>
</feature>
<protein>
    <submittedName>
        <fullName evidence="7">Cystathionine gamma-synthase</fullName>
    </submittedName>
</protein>
<keyword evidence="3 4" id="KW-0663">Pyridoxal phosphate</keyword>
<feature type="compositionally biased region" description="Polar residues" evidence="6">
    <location>
        <begin position="1"/>
        <end position="16"/>
    </location>
</feature>
<dbReference type="InterPro" id="IPR054542">
    <property type="entry name" value="Cys_met_metab_PP"/>
</dbReference>
<comment type="cofactor">
    <cofactor evidence="1 5">
        <name>pyridoxal 5'-phosphate</name>
        <dbReference type="ChEBI" id="CHEBI:597326"/>
    </cofactor>
</comment>
<dbReference type="PANTHER" id="PTHR11808:SF15">
    <property type="entry name" value="CYSTATHIONINE GAMMA-LYASE"/>
    <property type="match status" value="1"/>
</dbReference>
<dbReference type="PANTHER" id="PTHR11808">
    <property type="entry name" value="TRANS-SULFURATION ENZYME FAMILY MEMBER"/>
    <property type="match status" value="1"/>
</dbReference>
<evidence type="ECO:0000313" key="7">
    <source>
        <dbReference type="EMBL" id="AMC11529.1"/>
    </source>
</evidence>
<gene>
    <name evidence="7" type="ORF">Lupro_09735</name>
</gene>
<dbReference type="Gene3D" id="3.40.640.10">
    <property type="entry name" value="Type I PLP-dependent aspartate aminotransferase-like (Major domain)"/>
    <property type="match status" value="1"/>
</dbReference>
<evidence type="ECO:0000256" key="6">
    <source>
        <dbReference type="SAM" id="MobiDB-lite"/>
    </source>
</evidence>
<dbReference type="KEGG" id="lut:Lupro_09735"/>
<dbReference type="Proteomes" id="UP000059672">
    <property type="component" value="Chromosome"/>
</dbReference>
<evidence type="ECO:0000256" key="1">
    <source>
        <dbReference type="ARBA" id="ARBA00001933"/>
    </source>
</evidence>
<dbReference type="Pfam" id="PF01053">
    <property type="entry name" value="Cys_Met_Meta_PP"/>
    <property type="match status" value="1"/>
</dbReference>
<evidence type="ECO:0000256" key="5">
    <source>
        <dbReference type="RuleBase" id="RU362118"/>
    </source>
</evidence>
<evidence type="ECO:0000256" key="3">
    <source>
        <dbReference type="ARBA" id="ARBA00022898"/>
    </source>
</evidence>
<proteinExistence type="inferred from homology"/>
<dbReference type="InterPro" id="IPR015424">
    <property type="entry name" value="PyrdxlP-dep_Trfase"/>
</dbReference>
<dbReference type="EMBL" id="CP013355">
    <property type="protein sequence ID" value="AMC11529.1"/>
    <property type="molecule type" value="Genomic_DNA"/>
</dbReference>
<dbReference type="InterPro" id="IPR015422">
    <property type="entry name" value="PyrdxlP-dep_Trfase_small"/>
</dbReference>
<dbReference type="RefSeq" id="WP_068209443.1">
    <property type="nucleotide sequence ID" value="NZ_CP013355.1"/>
</dbReference>
<keyword evidence="8" id="KW-1185">Reference proteome</keyword>
<reference evidence="7 8" key="2">
    <citation type="journal article" date="2016" name="Int. J. Syst. Evol. Microbiol.">
        <title>Lutibacter profundi sp. nov., isolated from a deep-sea hydrothermal system on the Arctic Mid-Ocean Ridge and emended description of the genus Lutibacter.</title>
        <authorList>
            <person name="Le Moine Bauer S."/>
            <person name="Roalkvam I."/>
            <person name="Steen I.H."/>
            <person name="Dahle H."/>
        </authorList>
    </citation>
    <scope>NUCLEOTIDE SEQUENCE [LARGE SCALE GENOMIC DNA]</scope>
    <source>
        <strain evidence="7 8">LP1</strain>
    </source>
</reference>
<dbReference type="PIRSF" id="PIRSF001434">
    <property type="entry name" value="CGS"/>
    <property type="match status" value="1"/>
</dbReference>
<dbReference type="GO" id="GO:0005737">
    <property type="term" value="C:cytoplasm"/>
    <property type="evidence" value="ECO:0007669"/>
    <property type="project" value="TreeGrafter"/>
</dbReference>
<accession>A0A109RNV7</accession>